<dbReference type="InterPro" id="IPR036291">
    <property type="entry name" value="NAD(P)-bd_dom_sf"/>
</dbReference>
<dbReference type="PANTHER" id="PTHR43249">
    <property type="entry name" value="UDP-N-ACETYL-2-AMINO-2-DEOXY-D-GLUCURONATE OXIDASE"/>
    <property type="match status" value="1"/>
</dbReference>
<protein>
    <submittedName>
        <fullName evidence="3">Gfo/Idh/MocA family oxidoreductase</fullName>
    </submittedName>
</protein>
<dbReference type="Gene3D" id="3.40.50.720">
    <property type="entry name" value="NAD(P)-binding Rossmann-like Domain"/>
    <property type="match status" value="1"/>
</dbReference>
<evidence type="ECO:0000259" key="1">
    <source>
        <dbReference type="Pfam" id="PF01408"/>
    </source>
</evidence>
<keyword evidence="4" id="KW-1185">Reference proteome</keyword>
<gene>
    <name evidence="3" type="ORF">DNH61_21455</name>
</gene>
<dbReference type="Pfam" id="PF01408">
    <property type="entry name" value="GFO_IDH_MocA"/>
    <property type="match status" value="1"/>
</dbReference>
<comment type="caution">
    <text evidence="3">The sequence shown here is derived from an EMBL/GenBank/DDBJ whole genome shotgun (WGS) entry which is preliminary data.</text>
</comment>
<proteinExistence type="predicted"/>
<sequence length="376" mass="41345">MDQIRVGIVGMGNMGTSHADTLAQGKVKGAKLTAICDSFPGVLARHRDRYGEEVLRFTDLDSLLDSGAVDGVIVATPHLDHPAAAVRAFSRGLHVLIEKPAGVYTKQVREMNEAAAAAGAVFGIMLNQRLHPAYSKLRELVQAGELGELRRTNWAVTHWYRAQRYYDSAPWRGTWEGEGGGVLLNQALHQLDLWQWVTGLKPQRVRAFAQFGQRRDIQVEHDVTAYVEYNGGATGVFIASTTEAPGTNRLELSGTRGKAVVEEDRLTLWQLRQEEPEFNRTFTGGFGAPKSWRIDIPVGPCTRKQHGGLIQNWVDAVLTGSPLLAPGEDGLHAVTLVNAMLLSAWTDDWAVLPLDEEQYVSLLKQRMTQSSGQAEG</sequence>
<dbReference type="RefSeq" id="WP_111148888.1">
    <property type="nucleotide sequence ID" value="NZ_QKRB01000056.1"/>
</dbReference>
<name>A0A2W1LFG2_9BACL</name>
<dbReference type="InterPro" id="IPR000683">
    <property type="entry name" value="Gfo/Idh/MocA-like_OxRdtase_N"/>
</dbReference>
<feature type="domain" description="GFO/IDH/MocA-like oxidoreductase" evidence="2">
    <location>
        <begin position="134"/>
        <end position="259"/>
    </location>
</feature>
<dbReference type="AlphaFoldDB" id="A0A2W1LFG2"/>
<dbReference type="PANTHER" id="PTHR43249:SF1">
    <property type="entry name" value="D-GLUCOSIDE 3-DEHYDROGENASE"/>
    <property type="match status" value="1"/>
</dbReference>
<dbReference type="SUPFAM" id="SSF51735">
    <property type="entry name" value="NAD(P)-binding Rossmann-fold domains"/>
    <property type="match status" value="1"/>
</dbReference>
<dbReference type="SUPFAM" id="SSF55347">
    <property type="entry name" value="Glyceraldehyde-3-phosphate dehydrogenase-like, C-terminal domain"/>
    <property type="match status" value="1"/>
</dbReference>
<dbReference type="InterPro" id="IPR052515">
    <property type="entry name" value="Gfo/Idh/MocA_Oxidoreductase"/>
</dbReference>
<evidence type="ECO:0000259" key="2">
    <source>
        <dbReference type="Pfam" id="PF22725"/>
    </source>
</evidence>
<feature type="domain" description="Gfo/Idh/MocA-like oxidoreductase N-terminal" evidence="1">
    <location>
        <begin position="4"/>
        <end position="122"/>
    </location>
</feature>
<evidence type="ECO:0000313" key="3">
    <source>
        <dbReference type="EMBL" id="PZD93772.1"/>
    </source>
</evidence>
<dbReference type="Proteomes" id="UP000249522">
    <property type="component" value="Unassembled WGS sequence"/>
</dbReference>
<reference evidence="3 4" key="1">
    <citation type="submission" date="2018-06" db="EMBL/GenBank/DDBJ databases">
        <title>Paenibacillus imtechensis sp. nov.</title>
        <authorList>
            <person name="Pinnaka A.K."/>
            <person name="Singh H."/>
            <person name="Kaur M."/>
        </authorList>
    </citation>
    <scope>NUCLEOTIDE SEQUENCE [LARGE SCALE GENOMIC DNA]</scope>
    <source>
        <strain evidence="3 4">SMB1</strain>
    </source>
</reference>
<dbReference type="GO" id="GO:0000166">
    <property type="term" value="F:nucleotide binding"/>
    <property type="evidence" value="ECO:0007669"/>
    <property type="project" value="InterPro"/>
</dbReference>
<dbReference type="OrthoDB" id="9815825at2"/>
<dbReference type="Gene3D" id="3.30.360.10">
    <property type="entry name" value="Dihydrodipicolinate Reductase, domain 2"/>
    <property type="match status" value="1"/>
</dbReference>
<accession>A0A2W1LFG2</accession>
<dbReference type="InterPro" id="IPR055170">
    <property type="entry name" value="GFO_IDH_MocA-like_dom"/>
</dbReference>
<evidence type="ECO:0000313" key="4">
    <source>
        <dbReference type="Proteomes" id="UP000249522"/>
    </source>
</evidence>
<organism evidence="3 4">
    <name type="scientific">Paenibacillus sambharensis</name>
    <dbReference type="NCBI Taxonomy" id="1803190"/>
    <lineage>
        <taxon>Bacteria</taxon>
        <taxon>Bacillati</taxon>
        <taxon>Bacillota</taxon>
        <taxon>Bacilli</taxon>
        <taxon>Bacillales</taxon>
        <taxon>Paenibacillaceae</taxon>
        <taxon>Paenibacillus</taxon>
    </lineage>
</organism>
<dbReference type="EMBL" id="QKRB01000056">
    <property type="protein sequence ID" value="PZD93772.1"/>
    <property type="molecule type" value="Genomic_DNA"/>
</dbReference>
<dbReference type="Pfam" id="PF22725">
    <property type="entry name" value="GFO_IDH_MocA_C3"/>
    <property type="match status" value="1"/>
</dbReference>